<dbReference type="NCBIfam" id="TIGR03696">
    <property type="entry name" value="Rhs_assc_core"/>
    <property type="match status" value="1"/>
</dbReference>
<dbReference type="InterPro" id="IPR050708">
    <property type="entry name" value="T6SS_VgrG/RHS"/>
</dbReference>
<accession>A0A3R5UV08</accession>
<reference evidence="1 2" key="1">
    <citation type="submission" date="2019-01" db="EMBL/GenBank/DDBJ databases">
        <title>Whole Genome of Ornithobacterium rhinotracheale FARPER-174b.</title>
        <authorList>
            <person name="Tataje-Lavanda L.A."/>
            <person name="Montalvan A."/>
            <person name="Montesinos R."/>
            <person name="Zimic M."/>
            <person name="Fernandez-Sanchez M."/>
            <person name="Fernandez-Diaz M."/>
        </authorList>
    </citation>
    <scope>NUCLEOTIDE SEQUENCE [LARGE SCALE GENOMIC DNA]</scope>
    <source>
        <strain evidence="1 2">FARPER-174b</strain>
    </source>
</reference>
<dbReference type="Gene3D" id="2.180.10.10">
    <property type="entry name" value="RHS repeat-associated core"/>
    <property type="match status" value="1"/>
</dbReference>
<dbReference type="PANTHER" id="PTHR32305">
    <property type="match status" value="1"/>
</dbReference>
<name>A0A3R5UV08_ORNRH</name>
<dbReference type="InterPro" id="IPR022385">
    <property type="entry name" value="Rhs_assc_core"/>
</dbReference>
<gene>
    <name evidence="1" type="ORF">EQP59_07305</name>
</gene>
<organism evidence="1 2">
    <name type="scientific">Ornithobacterium rhinotracheale</name>
    <dbReference type="NCBI Taxonomy" id="28251"/>
    <lineage>
        <taxon>Bacteria</taxon>
        <taxon>Pseudomonadati</taxon>
        <taxon>Bacteroidota</taxon>
        <taxon>Flavobacteriia</taxon>
        <taxon>Flavobacteriales</taxon>
        <taxon>Weeksellaceae</taxon>
        <taxon>Ornithobacterium</taxon>
    </lineage>
</organism>
<dbReference type="Proteomes" id="UP000287701">
    <property type="component" value="Chromosome"/>
</dbReference>
<dbReference type="PRINTS" id="PR00394">
    <property type="entry name" value="RHSPROTEIN"/>
</dbReference>
<dbReference type="OrthoDB" id="1377046at2"/>
<dbReference type="RefSeq" id="WP_128501599.1">
    <property type="nucleotide sequence ID" value="NZ_CP035107.1"/>
</dbReference>
<dbReference type="AlphaFoldDB" id="A0A3R5UV08"/>
<evidence type="ECO:0000313" key="2">
    <source>
        <dbReference type="Proteomes" id="UP000287701"/>
    </source>
</evidence>
<dbReference type="PANTHER" id="PTHR32305:SF15">
    <property type="entry name" value="PROTEIN RHSA-RELATED"/>
    <property type="match status" value="1"/>
</dbReference>
<dbReference type="EMBL" id="CP035107">
    <property type="protein sequence ID" value="QAR31152.1"/>
    <property type="molecule type" value="Genomic_DNA"/>
</dbReference>
<proteinExistence type="predicted"/>
<protein>
    <submittedName>
        <fullName evidence="1">RHS repeat-associated core domain-containing protein</fullName>
    </submittedName>
</protein>
<evidence type="ECO:0000313" key="1">
    <source>
        <dbReference type="EMBL" id="QAR31152.1"/>
    </source>
</evidence>
<sequence length="116" mass="13366">MGTPVQAYNAQGEKVWDCELDIYGKVRTIVGGSSFIPFRYQGQYEDEETGLYYNRFRYYSPDSGLYISQDPIGLEGNNPNFYAYVFDSNSQVDVFGLLELSFYTKITTSIRILLEF</sequence>